<reference evidence="1" key="2">
    <citation type="journal article" date="2021" name="PeerJ">
        <title>Extensive microbial diversity within the chicken gut microbiome revealed by metagenomics and culture.</title>
        <authorList>
            <person name="Gilroy R."/>
            <person name="Ravi A."/>
            <person name="Getino M."/>
            <person name="Pursley I."/>
            <person name="Horton D.L."/>
            <person name="Alikhan N.F."/>
            <person name="Baker D."/>
            <person name="Gharbi K."/>
            <person name="Hall N."/>
            <person name="Watson M."/>
            <person name="Adriaenssens E.M."/>
            <person name="Foster-Nyarko E."/>
            <person name="Jarju S."/>
            <person name="Secka A."/>
            <person name="Antonio M."/>
            <person name="Oren A."/>
            <person name="Chaudhuri R.R."/>
            <person name="La Ragione R."/>
            <person name="Hildebrand F."/>
            <person name="Pallen M.J."/>
        </authorList>
    </citation>
    <scope>NUCLEOTIDE SEQUENCE</scope>
    <source>
        <strain evidence="1">10192</strain>
    </source>
</reference>
<protein>
    <submittedName>
        <fullName evidence="1">Uncharacterized protein</fullName>
    </submittedName>
</protein>
<proteinExistence type="predicted"/>
<dbReference type="AlphaFoldDB" id="A0A9D9DP54"/>
<dbReference type="Proteomes" id="UP000823632">
    <property type="component" value="Unassembled WGS sequence"/>
</dbReference>
<reference evidence="1" key="1">
    <citation type="submission" date="2020-10" db="EMBL/GenBank/DDBJ databases">
        <authorList>
            <person name="Gilroy R."/>
        </authorList>
    </citation>
    <scope>NUCLEOTIDE SEQUENCE</scope>
    <source>
        <strain evidence="1">10192</strain>
    </source>
</reference>
<sequence length="194" mass="22786">MEFENGVQFDPGFTAYISAIVPNINYIYGNINRYKNFGQKKNFFKMHCQKIEELLNTYIAFYLGCMLWADAVKTIKDKPILNNFICGAEYNEEETLYEVIFTTEYAKQFIKDMKYYAGKDIKIEDYKFDILNAYKEFLKVNKGFTKLSKTDDIELPDCIKELSETDAKTVIDNIEKILDKGDLTELYSMREMIL</sequence>
<evidence type="ECO:0000313" key="1">
    <source>
        <dbReference type="EMBL" id="MBO8430961.1"/>
    </source>
</evidence>
<dbReference type="EMBL" id="JADIND010000131">
    <property type="protein sequence ID" value="MBO8430961.1"/>
    <property type="molecule type" value="Genomic_DNA"/>
</dbReference>
<evidence type="ECO:0000313" key="2">
    <source>
        <dbReference type="Proteomes" id="UP000823632"/>
    </source>
</evidence>
<accession>A0A9D9DP54</accession>
<name>A0A9D9DP54_9BACT</name>
<comment type="caution">
    <text evidence="1">The sequence shown here is derived from an EMBL/GenBank/DDBJ whole genome shotgun (WGS) entry which is preliminary data.</text>
</comment>
<gene>
    <name evidence="1" type="ORF">IAC76_06190</name>
</gene>
<organism evidence="1 2">
    <name type="scientific">Candidatus Scatousia excrementipullorum</name>
    <dbReference type="NCBI Taxonomy" id="2840936"/>
    <lineage>
        <taxon>Bacteria</taxon>
        <taxon>Candidatus Scatousia</taxon>
    </lineage>
</organism>